<evidence type="ECO:0000313" key="7">
    <source>
        <dbReference type="Proteomes" id="UP000035681"/>
    </source>
</evidence>
<dbReference type="PROSITE" id="PS51083">
    <property type="entry name" value="ZF_HIT"/>
    <property type="match status" value="1"/>
</dbReference>
<keyword evidence="3" id="KW-0862">Zinc</keyword>
<evidence type="ECO:0000256" key="4">
    <source>
        <dbReference type="PROSITE-ProRule" id="PRU00453"/>
    </source>
</evidence>
<dbReference type="GO" id="GO:0006338">
    <property type="term" value="P:chromatin remodeling"/>
    <property type="evidence" value="ECO:0007669"/>
    <property type="project" value="InterPro"/>
</dbReference>
<dbReference type="CDD" id="cd21437">
    <property type="entry name" value="zf-HIT_ZNHIT1_like"/>
    <property type="match status" value="1"/>
</dbReference>
<dbReference type="WBParaSite" id="TCONS_00004642.p1">
    <property type="protein sequence ID" value="TCONS_00004642.p1"/>
    <property type="gene ID" value="XLOC_002419"/>
</dbReference>
<organism evidence="7 8">
    <name type="scientific">Strongyloides stercoralis</name>
    <name type="common">Threadworm</name>
    <dbReference type="NCBI Taxonomy" id="6248"/>
    <lineage>
        <taxon>Eukaryota</taxon>
        <taxon>Metazoa</taxon>
        <taxon>Ecdysozoa</taxon>
        <taxon>Nematoda</taxon>
        <taxon>Chromadorea</taxon>
        <taxon>Rhabditida</taxon>
        <taxon>Tylenchina</taxon>
        <taxon>Panagrolaimomorpha</taxon>
        <taxon>Strongyloidoidea</taxon>
        <taxon>Strongyloididae</taxon>
        <taxon>Strongyloides</taxon>
    </lineage>
</organism>
<evidence type="ECO:0000256" key="5">
    <source>
        <dbReference type="SAM" id="MobiDB-lite"/>
    </source>
</evidence>
<dbReference type="AlphaFoldDB" id="A0AAF5HZ88"/>
<keyword evidence="2 4" id="KW-0863">Zinc-finger</keyword>
<feature type="region of interest" description="Disordered" evidence="5">
    <location>
        <begin position="91"/>
        <end position="111"/>
    </location>
</feature>
<protein>
    <submittedName>
        <fullName evidence="8">HIT-type domain-containing protein</fullName>
    </submittedName>
</protein>
<dbReference type="GO" id="GO:0008270">
    <property type="term" value="F:zinc ion binding"/>
    <property type="evidence" value="ECO:0007669"/>
    <property type="project" value="UniProtKB-UniRule"/>
</dbReference>
<accession>A0AAF5HZ88</accession>
<reference evidence="8" key="1">
    <citation type="submission" date="2024-02" db="UniProtKB">
        <authorList>
            <consortium name="WormBaseParasite"/>
        </authorList>
    </citation>
    <scope>IDENTIFICATION</scope>
</reference>
<keyword evidence="1" id="KW-0479">Metal-binding</keyword>
<keyword evidence="7" id="KW-1185">Reference proteome</keyword>
<dbReference type="GO" id="GO:0005634">
    <property type="term" value="C:nucleus"/>
    <property type="evidence" value="ECO:0007669"/>
    <property type="project" value="UniProtKB-ARBA"/>
</dbReference>
<evidence type="ECO:0000313" key="8">
    <source>
        <dbReference type="WBParaSite" id="TCONS_00004642.p1"/>
    </source>
</evidence>
<evidence type="ECO:0000259" key="6">
    <source>
        <dbReference type="PROSITE" id="PS51083"/>
    </source>
</evidence>
<dbReference type="InterPro" id="IPR039723">
    <property type="entry name" value="Vps71/ZNHIT1"/>
</dbReference>
<evidence type="ECO:0000256" key="3">
    <source>
        <dbReference type="ARBA" id="ARBA00022833"/>
    </source>
</evidence>
<feature type="domain" description="HIT-type" evidence="6">
    <location>
        <begin position="168"/>
        <end position="200"/>
    </location>
</feature>
<dbReference type="Proteomes" id="UP000035681">
    <property type="component" value="Unplaced"/>
</dbReference>
<proteinExistence type="predicted"/>
<dbReference type="PANTHER" id="PTHR13093">
    <property type="entry name" value="ZINC FINGER HIT DOMAIN CONTAINING PROTEIN 1"/>
    <property type="match status" value="1"/>
</dbReference>
<sequence length="205" mass="24574">MYKIASMLRNIRFSKIICFTCFVFLLQTRIVKMKTGRQSNRLAILEQSKILDEVERKKRLKKRLDYLEKDNFQEDPFANLIINKKRPKFEVDDDEDEQKKRKNMSASERKAEIRKKKLRQEHFKQRFRKNFAALLEDEKSNSELPKEIKQLYDKATAPPSRYPARRYCQPCGFPSKYNCLRCGGSYCCIQCRDIHLDTRCMKYTC</sequence>
<name>A0AAF5HZ88_STRER</name>
<evidence type="ECO:0000256" key="1">
    <source>
        <dbReference type="ARBA" id="ARBA00022723"/>
    </source>
</evidence>
<dbReference type="InterPro" id="IPR007529">
    <property type="entry name" value="Znf_HIT"/>
</dbReference>
<evidence type="ECO:0000256" key="2">
    <source>
        <dbReference type="ARBA" id="ARBA00022771"/>
    </source>
</evidence>